<dbReference type="NCBIfam" id="TIGR01700">
    <property type="entry name" value="PNPH"/>
    <property type="match status" value="1"/>
</dbReference>
<evidence type="ECO:0000256" key="10">
    <source>
        <dbReference type="ARBA" id="ARBA00023970"/>
    </source>
</evidence>
<evidence type="ECO:0000256" key="11">
    <source>
        <dbReference type="PIRNR" id="PIRNR000477"/>
    </source>
</evidence>
<sequence length="310" mass="34013">MATSEVNVFCRQMSGMTSYEGYSYEDVSRIAKSVLDRVKCRPHIGIICGSGLGGLANMLEDKEVILYEDIEGFPVSTGHINLEHTWKPVPGHAGQLVFGWLHGKQVVLMKGRAHLYEGYDVHKIILPVRVMKLMGVKMLFVTNASGGINPDYNVGDIMIIKDHFNMPGFAAVNPLVGPNDDRFGPRFPPASQCYSLRLRKIVRSIGEKLGMSGYLREGVYCFLGGPSFETVTECRFLKVAGVDATGMSTVPEVLVAGHCGIEVCGISLVTNKCVMEYDSKQVANHEEVLETGEKRAHDMQKLISAVVGEL</sequence>
<evidence type="ECO:0000256" key="4">
    <source>
        <dbReference type="ARBA" id="ARBA00013834"/>
    </source>
</evidence>
<dbReference type="NCBIfam" id="NF006054">
    <property type="entry name" value="PRK08202.1"/>
    <property type="match status" value="1"/>
</dbReference>
<evidence type="ECO:0000256" key="7">
    <source>
        <dbReference type="ARBA" id="ARBA00023918"/>
    </source>
</evidence>
<evidence type="ECO:0000256" key="5">
    <source>
        <dbReference type="ARBA" id="ARBA00022676"/>
    </source>
</evidence>
<evidence type="ECO:0000256" key="1">
    <source>
        <dbReference type="ARBA" id="ARBA00005058"/>
    </source>
</evidence>
<keyword evidence="6 11" id="KW-0808">Transferase</keyword>
<protein>
    <recommendedName>
        <fullName evidence="4 11">Purine nucleoside phosphorylase</fullName>
        <ecNumber evidence="3 11">2.4.2.1</ecNumber>
    </recommendedName>
    <alternativeName>
        <fullName evidence="11">Inosine-guanosine phosphorylase</fullName>
    </alternativeName>
</protein>
<dbReference type="Gene3D" id="3.40.50.1580">
    <property type="entry name" value="Nucleoside phosphorylase domain"/>
    <property type="match status" value="1"/>
</dbReference>
<reference evidence="14" key="2">
    <citation type="submission" date="2020-11" db="EMBL/GenBank/DDBJ databases">
        <authorList>
            <person name="McCartney M.A."/>
            <person name="Auch B."/>
            <person name="Kono T."/>
            <person name="Mallez S."/>
            <person name="Becker A."/>
            <person name="Gohl D.M."/>
            <person name="Silverstein K.A.T."/>
            <person name="Koren S."/>
            <person name="Bechman K.B."/>
            <person name="Herman A."/>
            <person name="Abrahante J.E."/>
            <person name="Garbe J."/>
        </authorList>
    </citation>
    <scope>NUCLEOTIDE SEQUENCE</scope>
    <source>
        <strain evidence="14">Duluth1</strain>
        <tissue evidence="14">Whole animal</tissue>
    </source>
</reference>
<comment type="caution">
    <text evidence="14">The sequence shown here is derived from an EMBL/GenBank/DDBJ whole genome shotgun (WGS) entry which is preliminary data.</text>
</comment>
<dbReference type="InterPro" id="IPR011270">
    <property type="entry name" value="Pur_Nuc_Pase_Ino/Guo-sp"/>
</dbReference>
<accession>A0A9D4JY33</accession>
<dbReference type="OrthoDB" id="10261782at2759"/>
<dbReference type="NCBIfam" id="TIGR01697">
    <property type="entry name" value="PNPH-PUNA-XAPA"/>
    <property type="match status" value="1"/>
</dbReference>
<dbReference type="InterPro" id="IPR035994">
    <property type="entry name" value="Nucleoside_phosphorylase_sf"/>
</dbReference>
<evidence type="ECO:0000313" key="15">
    <source>
        <dbReference type="Proteomes" id="UP000828390"/>
    </source>
</evidence>
<dbReference type="Pfam" id="PF01048">
    <property type="entry name" value="PNP_UDP_1"/>
    <property type="match status" value="1"/>
</dbReference>
<evidence type="ECO:0000256" key="12">
    <source>
        <dbReference type="PIRSR" id="PIRSR000477-2"/>
    </source>
</evidence>
<dbReference type="PANTHER" id="PTHR11904:SF9">
    <property type="entry name" value="PURINE NUCLEOSIDE PHOSPHORYLASE-RELATED"/>
    <property type="match status" value="1"/>
</dbReference>
<dbReference type="InterPro" id="IPR000845">
    <property type="entry name" value="Nucleoside_phosphorylase_d"/>
</dbReference>
<dbReference type="InterPro" id="IPR011268">
    <property type="entry name" value="Purine_phosphorylase"/>
</dbReference>
<comment type="catalytic activity">
    <reaction evidence="10">
        <text>guanosine + phosphate = alpha-D-ribose 1-phosphate + guanine</text>
        <dbReference type="Rhea" id="RHEA:13233"/>
        <dbReference type="ChEBI" id="CHEBI:16235"/>
        <dbReference type="ChEBI" id="CHEBI:16750"/>
        <dbReference type="ChEBI" id="CHEBI:43474"/>
        <dbReference type="ChEBI" id="CHEBI:57720"/>
        <dbReference type="EC" id="2.4.2.1"/>
    </reaction>
</comment>
<keyword evidence="5 11" id="KW-0328">Glycosyltransferase</keyword>
<feature type="binding site" evidence="12">
    <location>
        <position position="271"/>
    </location>
    <ligand>
        <name>a purine D-ribonucleoside</name>
        <dbReference type="ChEBI" id="CHEBI:142355"/>
    </ligand>
</feature>
<evidence type="ECO:0000256" key="8">
    <source>
        <dbReference type="ARBA" id="ARBA00023929"/>
    </source>
</evidence>
<dbReference type="PANTHER" id="PTHR11904">
    <property type="entry name" value="METHYLTHIOADENOSINE/PURINE NUCLEOSIDE PHOSPHORYLASE"/>
    <property type="match status" value="1"/>
</dbReference>
<keyword evidence="15" id="KW-1185">Reference proteome</keyword>
<feature type="binding site" evidence="12">
    <location>
        <begin position="112"/>
        <end position="114"/>
    </location>
    <ligand>
        <name>phosphate</name>
        <dbReference type="ChEBI" id="CHEBI:43474"/>
    </ligand>
</feature>
<dbReference type="Proteomes" id="UP000828390">
    <property type="component" value="Unassembled WGS sequence"/>
</dbReference>
<feature type="binding site" evidence="12">
    <location>
        <position position="144"/>
    </location>
    <ligand>
        <name>phosphate</name>
        <dbReference type="ChEBI" id="CHEBI:43474"/>
    </ligand>
</feature>
<dbReference type="PIRSF" id="PIRSF000477">
    <property type="entry name" value="PurNPase"/>
    <property type="match status" value="1"/>
</dbReference>
<comment type="catalytic activity">
    <reaction evidence="9">
        <text>2'-deoxyinosine + phosphate = 2-deoxy-alpha-D-ribose 1-phosphate + hypoxanthine</text>
        <dbReference type="Rhea" id="RHEA:27750"/>
        <dbReference type="ChEBI" id="CHEBI:17368"/>
        <dbReference type="ChEBI" id="CHEBI:28997"/>
        <dbReference type="ChEBI" id="CHEBI:43474"/>
        <dbReference type="ChEBI" id="CHEBI:57259"/>
        <dbReference type="EC" id="2.4.2.1"/>
    </reaction>
</comment>
<dbReference type="EC" id="2.4.2.1" evidence="3 11"/>
<feature type="binding site" evidence="12">
    <location>
        <position position="50"/>
    </location>
    <ligand>
        <name>phosphate</name>
        <dbReference type="ChEBI" id="CHEBI:43474"/>
    </ligand>
</feature>
<dbReference type="GO" id="GO:0004731">
    <property type="term" value="F:purine-nucleoside phosphorylase activity"/>
    <property type="evidence" value="ECO:0007669"/>
    <property type="project" value="UniProtKB-EC"/>
</dbReference>
<reference evidence="14" key="1">
    <citation type="journal article" date="2019" name="bioRxiv">
        <title>The Genome of the Zebra Mussel, Dreissena polymorpha: A Resource for Invasive Species Research.</title>
        <authorList>
            <person name="McCartney M.A."/>
            <person name="Auch B."/>
            <person name="Kono T."/>
            <person name="Mallez S."/>
            <person name="Zhang Y."/>
            <person name="Obille A."/>
            <person name="Becker A."/>
            <person name="Abrahante J.E."/>
            <person name="Garbe J."/>
            <person name="Badalamenti J.P."/>
            <person name="Herman A."/>
            <person name="Mangelson H."/>
            <person name="Liachko I."/>
            <person name="Sullivan S."/>
            <person name="Sone E.D."/>
            <person name="Koren S."/>
            <person name="Silverstein K.A.T."/>
            <person name="Beckman K.B."/>
            <person name="Gohl D.M."/>
        </authorList>
    </citation>
    <scope>NUCLEOTIDE SEQUENCE</scope>
    <source>
        <strain evidence="14">Duluth1</strain>
        <tissue evidence="14">Whole animal</tissue>
    </source>
</reference>
<dbReference type="FunFam" id="3.40.50.1580:FF:000004">
    <property type="entry name" value="Purine nucleoside phosphorylase"/>
    <property type="match status" value="1"/>
</dbReference>
<evidence type="ECO:0000256" key="6">
    <source>
        <dbReference type="ARBA" id="ARBA00022679"/>
    </source>
</evidence>
<comment type="function">
    <text evidence="11">The purine nucleoside phosphorylases catalyze the phosphorolytic breakdown of the N-glycosidic bond in the beta-(deoxy)ribonucleoside molecules, with the formation of the corresponding free purine bases and pentose-1-phosphate.</text>
</comment>
<gene>
    <name evidence="14" type="ORF">DPMN_126390</name>
</gene>
<comment type="similarity">
    <text evidence="2 11">Belongs to the PNP/MTAP phosphorylase family.</text>
</comment>
<feature type="domain" description="Nucleoside phosphorylase" evidence="13">
    <location>
        <begin position="44"/>
        <end position="307"/>
    </location>
</feature>
<feature type="binding site" evidence="12">
    <location>
        <position position="92"/>
    </location>
    <ligand>
        <name>phosphate</name>
        <dbReference type="ChEBI" id="CHEBI:43474"/>
    </ligand>
</feature>
<proteinExistence type="inferred from homology"/>
<comment type="catalytic activity">
    <reaction evidence="8">
        <text>2'-deoxyguanosine + phosphate = 2-deoxy-alpha-D-ribose 1-phosphate + guanine</text>
        <dbReference type="Rhea" id="RHEA:27738"/>
        <dbReference type="ChEBI" id="CHEBI:16235"/>
        <dbReference type="ChEBI" id="CHEBI:17172"/>
        <dbReference type="ChEBI" id="CHEBI:43474"/>
        <dbReference type="ChEBI" id="CHEBI:57259"/>
        <dbReference type="EC" id="2.4.2.1"/>
    </reaction>
</comment>
<dbReference type="CDD" id="cd09009">
    <property type="entry name" value="PNP-EcPNPII_like"/>
    <property type="match status" value="1"/>
</dbReference>
<evidence type="ECO:0000313" key="14">
    <source>
        <dbReference type="EMBL" id="KAH3824553.1"/>
    </source>
</evidence>
<comment type="catalytic activity">
    <reaction evidence="7">
        <text>inosine + phosphate = alpha-D-ribose 1-phosphate + hypoxanthine</text>
        <dbReference type="Rhea" id="RHEA:27646"/>
        <dbReference type="ChEBI" id="CHEBI:17368"/>
        <dbReference type="ChEBI" id="CHEBI:17596"/>
        <dbReference type="ChEBI" id="CHEBI:43474"/>
        <dbReference type="ChEBI" id="CHEBI:57720"/>
        <dbReference type="EC" id="2.4.2.1"/>
    </reaction>
</comment>
<evidence type="ECO:0000256" key="2">
    <source>
        <dbReference type="ARBA" id="ARBA00006751"/>
    </source>
</evidence>
<evidence type="ECO:0000256" key="3">
    <source>
        <dbReference type="ARBA" id="ARBA00011886"/>
    </source>
</evidence>
<feature type="binding site" evidence="12">
    <location>
        <position position="229"/>
    </location>
    <ligand>
        <name>a purine D-ribonucleoside</name>
        <dbReference type="ChEBI" id="CHEBI:142355"/>
    </ligand>
</feature>
<evidence type="ECO:0000256" key="9">
    <source>
        <dbReference type="ARBA" id="ARBA00023950"/>
    </source>
</evidence>
<dbReference type="GO" id="GO:0005737">
    <property type="term" value="C:cytoplasm"/>
    <property type="evidence" value="ECO:0007669"/>
    <property type="project" value="TreeGrafter"/>
</dbReference>
<evidence type="ECO:0000259" key="13">
    <source>
        <dbReference type="Pfam" id="PF01048"/>
    </source>
</evidence>
<comment type="pathway">
    <text evidence="1 11">Purine metabolism; purine nucleoside salvage.</text>
</comment>
<dbReference type="SUPFAM" id="SSF53167">
    <property type="entry name" value="Purine and uridine phosphorylases"/>
    <property type="match status" value="1"/>
</dbReference>
<organism evidence="14 15">
    <name type="scientific">Dreissena polymorpha</name>
    <name type="common">Zebra mussel</name>
    <name type="synonym">Mytilus polymorpha</name>
    <dbReference type="NCBI Taxonomy" id="45954"/>
    <lineage>
        <taxon>Eukaryota</taxon>
        <taxon>Metazoa</taxon>
        <taxon>Spiralia</taxon>
        <taxon>Lophotrochozoa</taxon>
        <taxon>Mollusca</taxon>
        <taxon>Bivalvia</taxon>
        <taxon>Autobranchia</taxon>
        <taxon>Heteroconchia</taxon>
        <taxon>Euheterodonta</taxon>
        <taxon>Imparidentia</taxon>
        <taxon>Neoheterodontei</taxon>
        <taxon>Myida</taxon>
        <taxon>Dreissenoidea</taxon>
        <taxon>Dreissenidae</taxon>
        <taxon>Dreissena</taxon>
    </lineage>
</organism>
<dbReference type="AlphaFoldDB" id="A0A9D4JY33"/>
<feature type="binding site" evidence="12">
    <location>
        <position position="248"/>
    </location>
    <ligand>
        <name>phosphate</name>
        <dbReference type="ChEBI" id="CHEBI:43474"/>
    </ligand>
</feature>
<dbReference type="EMBL" id="JAIWYP010000005">
    <property type="protein sequence ID" value="KAH3824553.1"/>
    <property type="molecule type" value="Genomic_DNA"/>
</dbReference>
<dbReference type="GO" id="GO:0009116">
    <property type="term" value="P:nucleoside metabolic process"/>
    <property type="evidence" value="ECO:0007669"/>
    <property type="project" value="InterPro"/>
</dbReference>
<name>A0A9D4JY33_DREPO</name>